<organism evidence="10 11">
    <name type="scientific">Haloplanus salinus</name>
    <dbReference type="NCBI Taxonomy" id="1126245"/>
    <lineage>
        <taxon>Archaea</taxon>
        <taxon>Methanobacteriati</taxon>
        <taxon>Methanobacteriota</taxon>
        <taxon>Stenosarchaea group</taxon>
        <taxon>Halobacteria</taxon>
        <taxon>Halobacteriales</taxon>
        <taxon>Haloferacaceae</taxon>
        <taxon>Haloplanus</taxon>
    </lineage>
</organism>
<dbReference type="InterPro" id="IPR035906">
    <property type="entry name" value="MetI-like_sf"/>
</dbReference>
<dbReference type="Gene3D" id="1.10.3720.10">
    <property type="entry name" value="MetI-like"/>
    <property type="match status" value="1"/>
</dbReference>
<keyword evidence="11" id="KW-1185">Reference proteome</keyword>
<accession>A0A368NFU4</accession>
<dbReference type="PANTHER" id="PTHR43357">
    <property type="entry name" value="INNER MEMBRANE ABC TRANSPORTER PERMEASE PROTEIN YDCV"/>
    <property type="match status" value="1"/>
</dbReference>
<gene>
    <name evidence="10" type="ORF">DU504_01310</name>
</gene>
<dbReference type="Proteomes" id="UP000252189">
    <property type="component" value="Unassembled WGS sequence"/>
</dbReference>
<keyword evidence="7 8" id="KW-0472">Membrane</keyword>
<keyword evidence="2 8" id="KW-0813">Transport</keyword>
<feature type="domain" description="ABC transmembrane type-1" evidence="9">
    <location>
        <begin position="65"/>
        <end position="253"/>
    </location>
</feature>
<proteinExistence type="inferred from homology"/>
<dbReference type="PROSITE" id="PS50928">
    <property type="entry name" value="ABC_TM1"/>
    <property type="match status" value="1"/>
</dbReference>
<evidence type="ECO:0000259" key="9">
    <source>
        <dbReference type="PROSITE" id="PS50928"/>
    </source>
</evidence>
<comment type="similarity">
    <text evidence="8">Belongs to the binding-protein-dependent transport system permease family.</text>
</comment>
<evidence type="ECO:0000256" key="5">
    <source>
        <dbReference type="ARBA" id="ARBA00022692"/>
    </source>
</evidence>
<dbReference type="InterPro" id="IPR000515">
    <property type="entry name" value="MetI-like"/>
</dbReference>
<evidence type="ECO:0000256" key="8">
    <source>
        <dbReference type="RuleBase" id="RU363032"/>
    </source>
</evidence>
<dbReference type="Pfam" id="PF00528">
    <property type="entry name" value="BPD_transp_1"/>
    <property type="match status" value="1"/>
</dbReference>
<comment type="caution">
    <text evidence="10">The sequence shown here is derived from an EMBL/GenBank/DDBJ whole genome shotgun (WGS) entry which is preliminary data.</text>
</comment>
<dbReference type="PANTHER" id="PTHR43357:SF4">
    <property type="entry name" value="INNER MEMBRANE ABC TRANSPORTER PERMEASE PROTEIN YDCV"/>
    <property type="match status" value="1"/>
</dbReference>
<keyword evidence="4" id="KW-0997">Cell inner membrane</keyword>
<evidence type="ECO:0000256" key="6">
    <source>
        <dbReference type="ARBA" id="ARBA00022989"/>
    </source>
</evidence>
<dbReference type="GO" id="GO:0005886">
    <property type="term" value="C:plasma membrane"/>
    <property type="evidence" value="ECO:0007669"/>
    <property type="project" value="UniProtKB-SubCell"/>
</dbReference>
<dbReference type="GO" id="GO:0055085">
    <property type="term" value="P:transmembrane transport"/>
    <property type="evidence" value="ECO:0007669"/>
    <property type="project" value="InterPro"/>
</dbReference>
<feature type="transmembrane region" description="Helical" evidence="8">
    <location>
        <begin position="100"/>
        <end position="127"/>
    </location>
</feature>
<name>A0A368NFU4_9EURY</name>
<evidence type="ECO:0000256" key="2">
    <source>
        <dbReference type="ARBA" id="ARBA00022448"/>
    </source>
</evidence>
<keyword evidence="5 8" id="KW-0812">Transmembrane</keyword>
<feature type="transmembrane region" description="Helical" evidence="8">
    <location>
        <begin position="133"/>
        <end position="152"/>
    </location>
</feature>
<feature type="transmembrane region" description="Helical" evidence="8">
    <location>
        <begin position="189"/>
        <end position="213"/>
    </location>
</feature>
<feature type="transmembrane region" description="Helical" evidence="8">
    <location>
        <begin position="9"/>
        <end position="34"/>
    </location>
</feature>
<evidence type="ECO:0000256" key="1">
    <source>
        <dbReference type="ARBA" id="ARBA00004429"/>
    </source>
</evidence>
<feature type="transmembrane region" description="Helical" evidence="8">
    <location>
        <begin position="65"/>
        <end position="88"/>
    </location>
</feature>
<evidence type="ECO:0000256" key="4">
    <source>
        <dbReference type="ARBA" id="ARBA00022519"/>
    </source>
</evidence>
<sequence>MEGRTVRGWLFRGLIATLFCLLVLPLGIVVATAFDASSAVVFPPTELSGRWFGELLASPTWLRSLLNSLVVATGTSALSMLVGTTAALGLRRYGGRFRGALVGLALLPLLVPGVVIGVSLLTFFSVFGLQQSYLALVLAHSLWATPLTFSVMQSSFARFDWRRHEAARDLGASRLVAFRAVVVPEVRTGLVVAALVAFIVSLQEFVMALFLSGPDTRTVPVQAWNSLRQSLDPLVSVVSTILLAAVVLLVLVGTALAGIERLATDA</sequence>
<protein>
    <submittedName>
        <fullName evidence="10">ABC transporter permease</fullName>
    </submittedName>
</protein>
<keyword evidence="3" id="KW-1003">Cell membrane</keyword>
<dbReference type="SUPFAM" id="SSF161098">
    <property type="entry name" value="MetI-like"/>
    <property type="match status" value="1"/>
</dbReference>
<evidence type="ECO:0000256" key="3">
    <source>
        <dbReference type="ARBA" id="ARBA00022475"/>
    </source>
</evidence>
<feature type="transmembrane region" description="Helical" evidence="8">
    <location>
        <begin position="233"/>
        <end position="259"/>
    </location>
</feature>
<keyword evidence="6 8" id="KW-1133">Transmembrane helix</keyword>
<evidence type="ECO:0000313" key="10">
    <source>
        <dbReference type="EMBL" id="RCU48565.1"/>
    </source>
</evidence>
<dbReference type="AlphaFoldDB" id="A0A368NFU4"/>
<dbReference type="EMBL" id="QPHM01000001">
    <property type="protein sequence ID" value="RCU48565.1"/>
    <property type="molecule type" value="Genomic_DNA"/>
</dbReference>
<dbReference type="CDD" id="cd06261">
    <property type="entry name" value="TM_PBP2"/>
    <property type="match status" value="1"/>
</dbReference>
<comment type="subcellular location">
    <subcellularLocation>
        <location evidence="1">Cell inner membrane</location>
        <topology evidence="1">Multi-pass membrane protein</topology>
    </subcellularLocation>
    <subcellularLocation>
        <location evidence="8">Cell membrane</location>
        <topology evidence="8">Multi-pass membrane protein</topology>
    </subcellularLocation>
</comment>
<reference evidence="10 11" key="1">
    <citation type="submission" date="2018-07" db="EMBL/GenBank/DDBJ databases">
        <title>Genome sequences of Haloplanus salinus JCM 18368T.</title>
        <authorList>
            <person name="Kim Y.B."/>
            <person name="Roh S.W."/>
        </authorList>
    </citation>
    <scope>NUCLEOTIDE SEQUENCE [LARGE SCALE GENOMIC DNA]</scope>
    <source>
        <strain evidence="10 11">JCM 18368</strain>
    </source>
</reference>
<evidence type="ECO:0000313" key="11">
    <source>
        <dbReference type="Proteomes" id="UP000252189"/>
    </source>
</evidence>
<evidence type="ECO:0000256" key="7">
    <source>
        <dbReference type="ARBA" id="ARBA00023136"/>
    </source>
</evidence>